<dbReference type="Pfam" id="PF19571">
    <property type="entry name" value="ACT_8"/>
    <property type="match status" value="1"/>
</dbReference>
<sequence>MSGDFGEGAITETRTMRGRPWACLRQFSVFMENRVGNLTDLMLHIERDDLRVIALSILDSVDFAVARMILDNYERGHELFELSEFTVFEADVIAIELPDDSQPIVQICQPLLRAEVNIHYAYPLMFRRQGRGAVALHVDDLDLALQVLESTKLRVITEQDLADDDENL</sequence>
<dbReference type="AlphaFoldDB" id="A0A517T4Q6"/>
<reference evidence="2 3" key="1">
    <citation type="submission" date="2019-02" db="EMBL/GenBank/DDBJ databases">
        <title>Deep-cultivation of Planctomycetes and their phenomic and genomic characterization uncovers novel biology.</title>
        <authorList>
            <person name="Wiegand S."/>
            <person name="Jogler M."/>
            <person name="Boedeker C."/>
            <person name="Pinto D."/>
            <person name="Vollmers J."/>
            <person name="Rivas-Marin E."/>
            <person name="Kohn T."/>
            <person name="Peeters S.H."/>
            <person name="Heuer A."/>
            <person name="Rast P."/>
            <person name="Oberbeckmann S."/>
            <person name="Bunk B."/>
            <person name="Jeske O."/>
            <person name="Meyerdierks A."/>
            <person name="Storesund J.E."/>
            <person name="Kallscheuer N."/>
            <person name="Luecker S."/>
            <person name="Lage O.M."/>
            <person name="Pohl T."/>
            <person name="Merkel B.J."/>
            <person name="Hornburger P."/>
            <person name="Mueller R.-W."/>
            <person name="Bruemmer F."/>
            <person name="Labrenz M."/>
            <person name="Spormann A.M."/>
            <person name="Op den Camp H."/>
            <person name="Overmann J."/>
            <person name="Amann R."/>
            <person name="Jetten M.S.M."/>
            <person name="Mascher T."/>
            <person name="Medema M.H."/>
            <person name="Devos D.P."/>
            <person name="Kaster A.-K."/>
            <person name="Ovreas L."/>
            <person name="Rohde M."/>
            <person name="Galperin M.Y."/>
            <person name="Jogler C."/>
        </authorList>
    </citation>
    <scope>NUCLEOTIDE SEQUENCE [LARGE SCALE GENOMIC DNA]</scope>
    <source>
        <strain evidence="2 3">V22</strain>
    </source>
</reference>
<dbReference type="InterPro" id="IPR045865">
    <property type="entry name" value="ACT-like_dom_sf"/>
</dbReference>
<dbReference type="EMBL" id="CP036316">
    <property type="protein sequence ID" value="QDT63363.1"/>
    <property type="molecule type" value="Genomic_DNA"/>
</dbReference>
<dbReference type="KEGG" id="chya:V22_05840"/>
<organism evidence="2 3">
    <name type="scientific">Calycomorphotria hydatis</name>
    <dbReference type="NCBI Taxonomy" id="2528027"/>
    <lineage>
        <taxon>Bacteria</taxon>
        <taxon>Pseudomonadati</taxon>
        <taxon>Planctomycetota</taxon>
        <taxon>Planctomycetia</taxon>
        <taxon>Planctomycetales</taxon>
        <taxon>Planctomycetaceae</taxon>
        <taxon>Calycomorphotria</taxon>
    </lineage>
</organism>
<gene>
    <name evidence="2" type="ORF">V22_05840</name>
</gene>
<feature type="domain" description="ACT" evidence="1">
    <location>
        <begin position="24"/>
        <end position="162"/>
    </location>
</feature>
<name>A0A517T4Q6_9PLAN</name>
<dbReference type="OrthoDB" id="287144at2"/>
<evidence type="ECO:0000313" key="2">
    <source>
        <dbReference type="EMBL" id="QDT63363.1"/>
    </source>
</evidence>
<evidence type="ECO:0000313" key="3">
    <source>
        <dbReference type="Proteomes" id="UP000319976"/>
    </source>
</evidence>
<protein>
    <recommendedName>
        <fullName evidence="1">ACT domain-containing protein</fullName>
    </recommendedName>
</protein>
<dbReference type="Proteomes" id="UP000319976">
    <property type="component" value="Chromosome"/>
</dbReference>
<keyword evidence="3" id="KW-1185">Reference proteome</keyword>
<dbReference type="InterPro" id="IPR045739">
    <property type="entry name" value="ACT_dom_pair"/>
</dbReference>
<dbReference type="Gene3D" id="3.30.2130.10">
    <property type="entry name" value="VC0802-like"/>
    <property type="match status" value="1"/>
</dbReference>
<dbReference type="PANTHER" id="PTHR40099:SF1">
    <property type="entry name" value="ACETOLACTATE SYNTHASE, SMALL SUBUNIT"/>
    <property type="match status" value="1"/>
</dbReference>
<dbReference type="SUPFAM" id="SSF55021">
    <property type="entry name" value="ACT-like"/>
    <property type="match status" value="2"/>
</dbReference>
<accession>A0A517T4Q6</accession>
<evidence type="ECO:0000259" key="1">
    <source>
        <dbReference type="Pfam" id="PF19571"/>
    </source>
</evidence>
<dbReference type="RefSeq" id="WP_145259632.1">
    <property type="nucleotide sequence ID" value="NZ_CP036316.1"/>
</dbReference>
<proteinExistence type="predicted"/>
<dbReference type="PANTHER" id="PTHR40099">
    <property type="entry name" value="ACETOLACTATE SYNTHASE, SMALL SUBUNIT"/>
    <property type="match status" value="1"/>
</dbReference>